<accession>A0ABR2FCR8</accession>
<name>A0ABR2FCR8_9ROSI</name>
<dbReference type="Proteomes" id="UP001472677">
    <property type="component" value="Unassembled WGS sequence"/>
</dbReference>
<dbReference type="EMBL" id="JBBPBM010000006">
    <property type="protein sequence ID" value="KAK8578729.1"/>
    <property type="molecule type" value="Genomic_DNA"/>
</dbReference>
<evidence type="ECO:0000256" key="1">
    <source>
        <dbReference type="SAM" id="MobiDB-lite"/>
    </source>
</evidence>
<organism evidence="2 3">
    <name type="scientific">Hibiscus sabdariffa</name>
    <name type="common">roselle</name>
    <dbReference type="NCBI Taxonomy" id="183260"/>
    <lineage>
        <taxon>Eukaryota</taxon>
        <taxon>Viridiplantae</taxon>
        <taxon>Streptophyta</taxon>
        <taxon>Embryophyta</taxon>
        <taxon>Tracheophyta</taxon>
        <taxon>Spermatophyta</taxon>
        <taxon>Magnoliopsida</taxon>
        <taxon>eudicotyledons</taxon>
        <taxon>Gunneridae</taxon>
        <taxon>Pentapetalae</taxon>
        <taxon>rosids</taxon>
        <taxon>malvids</taxon>
        <taxon>Malvales</taxon>
        <taxon>Malvaceae</taxon>
        <taxon>Malvoideae</taxon>
        <taxon>Hibiscus</taxon>
    </lineage>
</organism>
<feature type="compositionally biased region" description="Basic and acidic residues" evidence="1">
    <location>
        <begin position="9"/>
        <end position="20"/>
    </location>
</feature>
<reference evidence="2 3" key="1">
    <citation type="journal article" date="2024" name="G3 (Bethesda)">
        <title>Genome assembly of Hibiscus sabdariffa L. provides insights into metabolisms of medicinal natural products.</title>
        <authorList>
            <person name="Kim T."/>
        </authorList>
    </citation>
    <scope>NUCLEOTIDE SEQUENCE [LARGE SCALE GENOMIC DNA]</scope>
    <source>
        <strain evidence="2">TK-2024</strain>
        <tissue evidence="2">Old leaves</tissue>
    </source>
</reference>
<gene>
    <name evidence="2" type="ORF">V6N12_069073</name>
</gene>
<feature type="compositionally biased region" description="Polar residues" evidence="1">
    <location>
        <begin position="44"/>
        <end position="54"/>
    </location>
</feature>
<feature type="region of interest" description="Disordered" evidence="1">
    <location>
        <begin position="1"/>
        <end position="70"/>
    </location>
</feature>
<keyword evidence="3" id="KW-1185">Reference proteome</keyword>
<comment type="caution">
    <text evidence="2">The sequence shown here is derived from an EMBL/GenBank/DDBJ whole genome shotgun (WGS) entry which is preliminary data.</text>
</comment>
<evidence type="ECO:0000313" key="3">
    <source>
        <dbReference type="Proteomes" id="UP001472677"/>
    </source>
</evidence>
<protein>
    <submittedName>
        <fullName evidence="2">Uncharacterized protein</fullName>
    </submittedName>
</protein>
<evidence type="ECO:0000313" key="2">
    <source>
        <dbReference type="EMBL" id="KAK8578729.1"/>
    </source>
</evidence>
<sequence length="89" mass="10145">MNAVHVRNQKHEPTPPRNRGDSFSAEGYRIQARQAVTGLRDKPVTQQDALSKSEYQPRYPPGQDPLSLFETSPLSSCLRSLSKHLCRRR</sequence>
<proteinExistence type="predicted"/>